<dbReference type="Pfam" id="PF08447">
    <property type="entry name" value="PAS_3"/>
    <property type="match status" value="1"/>
</dbReference>
<dbReference type="InterPro" id="IPR013656">
    <property type="entry name" value="PAS_4"/>
</dbReference>
<dbReference type="InterPro" id="IPR000700">
    <property type="entry name" value="PAS-assoc_C"/>
</dbReference>
<dbReference type="NCBIfam" id="TIGR00229">
    <property type="entry name" value="sensory_box"/>
    <property type="match status" value="2"/>
</dbReference>
<accession>K9Y155</accession>
<dbReference type="EMBL" id="CP003654">
    <property type="protein sequence ID" value="AFZ38111.1"/>
    <property type="molecule type" value="Genomic_DNA"/>
</dbReference>
<dbReference type="EC" id="2.7.13.3" evidence="2"/>
<dbReference type="SUPFAM" id="SSF55785">
    <property type="entry name" value="PYP-like sensor domain (PAS domain)"/>
    <property type="match status" value="2"/>
</dbReference>
<gene>
    <name evidence="11" type="ordered locus">Sta7437_4655</name>
</gene>
<evidence type="ECO:0000256" key="3">
    <source>
        <dbReference type="ARBA" id="ARBA00022553"/>
    </source>
</evidence>
<keyword evidence="12" id="KW-1185">Reference proteome</keyword>
<dbReference type="Gene3D" id="3.30.565.10">
    <property type="entry name" value="Histidine kinase-like ATPase, C-terminal domain"/>
    <property type="match status" value="1"/>
</dbReference>
<dbReference type="KEGG" id="scs:Sta7437_4655"/>
<dbReference type="AlphaFoldDB" id="K9Y155"/>
<keyword evidence="4" id="KW-0808">Transferase</keyword>
<dbReference type="PROSITE" id="PS50109">
    <property type="entry name" value="HIS_KIN"/>
    <property type="match status" value="1"/>
</dbReference>
<dbReference type="Proteomes" id="UP000010473">
    <property type="component" value="Plasmid pSTA7437.01"/>
</dbReference>
<evidence type="ECO:0000313" key="11">
    <source>
        <dbReference type="EMBL" id="AFZ38111.1"/>
    </source>
</evidence>
<dbReference type="InterPro" id="IPR029016">
    <property type="entry name" value="GAF-like_dom_sf"/>
</dbReference>
<dbReference type="InterPro" id="IPR050736">
    <property type="entry name" value="Sensor_HK_Regulatory"/>
</dbReference>
<evidence type="ECO:0000256" key="5">
    <source>
        <dbReference type="ARBA" id="ARBA00022777"/>
    </source>
</evidence>
<proteinExistence type="predicted"/>
<dbReference type="CDD" id="cd00082">
    <property type="entry name" value="HisKA"/>
    <property type="match status" value="1"/>
</dbReference>
<dbReference type="InterPro" id="IPR003661">
    <property type="entry name" value="HisK_dim/P_dom"/>
</dbReference>
<dbReference type="SUPFAM" id="SSF55781">
    <property type="entry name" value="GAF domain-like"/>
    <property type="match status" value="1"/>
</dbReference>
<geneLocation type="plasmid" evidence="11 12">
    <name>pSTA7437.01</name>
</geneLocation>
<dbReference type="GO" id="GO:0000155">
    <property type="term" value="F:phosphorelay sensor kinase activity"/>
    <property type="evidence" value="ECO:0007669"/>
    <property type="project" value="InterPro"/>
</dbReference>
<keyword evidence="11" id="KW-0614">Plasmid</keyword>
<dbReference type="SMART" id="SM00065">
    <property type="entry name" value="GAF"/>
    <property type="match status" value="1"/>
</dbReference>
<keyword evidence="5 11" id="KW-0418">Kinase</keyword>
<dbReference type="InterPro" id="IPR003018">
    <property type="entry name" value="GAF"/>
</dbReference>
<feature type="domain" description="PAS" evidence="9">
    <location>
        <begin position="8"/>
        <end position="83"/>
    </location>
</feature>
<dbReference type="SMART" id="SM00086">
    <property type="entry name" value="PAC"/>
    <property type="match status" value="2"/>
</dbReference>
<dbReference type="SMART" id="SM00091">
    <property type="entry name" value="PAS"/>
    <property type="match status" value="2"/>
</dbReference>
<dbReference type="RefSeq" id="WP_015212017.1">
    <property type="nucleotide sequence ID" value="NC_019765.1"/>
</dbReference>
<evidence type="ECO:0000259" key="8">
    <source>
        <dbReference type="PROSITE" id="PS50109"/>
    </source>
</evidence>
<dbReference type="PANTHER" id="PTHR43711">
    <property type="entry name" value="TWO-COMPONENT HISTIDINE KINASE"/>
    <property type="match status" value="1"/>
</dbReference>
<evidence type="ECO:0000256" key="7">
    <source>
        <dbReference type="ARBA" id="ARBA00023136"/>
    </source>
</evidence>
<dbReference type="CDD" id="cd16922">
    <property type="entry name" value="HATPase_EvgS-ArcB-TorS-like"/>
    <property type="match status" value="1"/>
</dbReference>
<dbReference type="PROSITE" id="PS50112">
    <property type="entry name" value="PAS"/>
    <property type="match status" value="2"/>
</dbReference>
<dbReference type="InterPro" id="IPR004358">
    <property type="entry name" value="Sig_transdc_His_kin-like_C"/>
</dbReference>
<dbReference type="Pfam" id="PF00512">
    <property type="entry name" value="HisKA"/>
    <property type="match status" value="1"/>
</dbReference>
<comment type="catalytic activity">
    <reaction evidence="1">
        <text>ATP + protein L-histidine = ADP + protein N-phospho-L-histidine.</text>
        <dbReference type="EC" id="2.7.13.3"/>
    </reaction>
</comment>
<dbReference type="InterPro" id="IPR003594">
    <property type="entry name" value="HATPase_dom"/>
</dbReference>
<dbReference type="PANTHER" id="PTHR43711:SF1">
    <property type="entry name" value="HISTIDINE KINASE 1"/>
    <property type="match status" value="1"/>
</dbReference>
<evidence type="ECO:0000259" key="10">
    <source>
        <dbReference type="PROSITE" id="PS50113"/>
    </source>
</evidence>
<feature type="domain" description="PAS" evidence="9">
    <location>
        <begin position="305"/>
        <end position="375"/>
    </location>
</feature>
<dbReference type="InterPro" id="IPR001610">
    <property type="entry name" value="PAC"/>
</dbReference>
<dbReference type="InterPro" id="IPR035965">
    <property type="entry name" value="PAS-like_dom_sf"/>
</dbReference>
<dbReference type="OrthoDB" id="518094at2"/>
<dbReference type="HOGENOM" id="CLU_000445_114_71_3"/>
<evidence type="ECO:0000256" key="4">
    <source>
        <dbReference type="ARBA" id="ARBA00022679"/>
    </source>
</evidence>
<evidence type="ECO:0000313" key="12">
    <source>
        <dbReference type="Proteomes" id="UP000010473"/>
    </source>
</evidence>
<feature type="domain" description="PAC" evidence="10">
    <location>
        <begin position="86"/>
        <end position="138"/>
    </location>
</feature>
<evidence type="ECO:0000259" key="9">
    <source>
        <dbReference type="PROSITE" id="PS50112"/>
    </source>
</evidence>
<dbReference type="InterPro" id="IPR013655">
    <property type="entry name" value="PAS_fold_3"/>
</dbReference>
<keyword evidence="7" id="KW-0472">Membrane</keyword>
<dbReference type="SUPFAM" id="SSF55874">
    <property type="entry name" value="ATPase domain of HSP90 chaperone/DNA topoisomerase II/histidine kinase"/>
    <property type="match status" value="1"/>
</dbReference>
<keyword evidence="3" id="KW-0597">Phosphoprotein</keyword>
<evidence type="ECO:0000256" key="1">
    <source>
        <dbReference type="ARBA" id="ARBA00000085"/>
    </source>
</evidence>
<dbReference type="FunFam" id="1.10.287.130:FF:000001">
    <property type="entry name" value="Two-component sensor histidine kinase"/>
    <property type="match status" value="1"/>
</dbReference>
<dbReference type="InterPro" id="IPR036097">
    <property type="entry name" value="HisK_dim/P_sf"/>
</dbReference>
<organism evidence="11 12">
    <name type="scientific">Stanieria cyanosphaera (strain ATCC 29371 / PCC 7437)</name>
    <dbReference type="NCBI Taxonomy" id="111780"/>
    <lineage>
        <taxon>Bacteria</taxon>
        <taxon>Bacillati</taxon>
        <taxon>Cyanobacteriota</taxon>
        <taxon>Cyanophyceae</taxon>
        <taxon>Pleurocapsales</taxon>
        <taxon>Dermocarpellaceae</taxon>
        <taxon>Stanieria</taxon>
    </lineage>
</organism>
<dbReference type="PROSITE" id="PS50113">
    <property type="entry name" value="PAC"/>
    <property type="match status" value="1"/>
</dbReference>
<dbReference type="Pfam" id="PF02518">
    <property type="entry name" value="HATPase_c"/>
    <property type="match status" value="1"/>
</dbReference>
<name>K9Y155_STAC7</name>
<dbReference type="Pfam" id="PF13185">
    <property type="entry name" value="GAF_2"/>
    <property type="match status" value="1"/>
</dbReference>
<dbReference type="InterPro" id="IPR005467">
    <property type="entry name" value="His_kinase_dom"/>
</dbReference>
<protein>
    <recommendedName>
        <fullName evidence="2">histidine kinase</fullName>
        <ecNumber evidence="2">2.7.13.3</ecNumber>
    </recommendedName>
</protein>
<dbReference type="InterPro" id="IPR000014">
    <property type="entry name" value="PAS"/>
</dbReference>
<dbReference type="InterPro" id="IPR036890">
    <property type="entry name" value="HATPase_C_sf"/>
</dbReference>
<dbReference type="SMART" id="SM00387">
    <property type="entry name" value="HATPase_c"/>
    <property type="match status" value="1"/>
</dbReference>
<dbReference type="Pfam" id="PF08448">
    <property type="entry name" value="PAS_4"/>
    <property type="match status" value="1"/>
</dbReference>
<dbReference type="Gene3D" id="3.30.450.20">
    <property type="entry name" value="PAS domain"/>
    <property type="match status" value="2"/>
</dbReference>
<dbReference type="SUPFAM" id="SSF47384">
    <property type="entry name" value="Homodimeric domain of signal transducing histidine kinase"/>
    <property type="match status" value="1"/>
</dbReference>
<dbReference type="CDD" id="cd00130">
    <property type="entry name" value="PAS"/>
    <property type="match status" value="2"/>
</dbReference>
<keyword evidence="6" id="KW-0902">Two-component regulatory system</keyword>
<dbReference type="Gene3D" id="1.10.287.130">
    <property type="match status" value="1"/>
</dbReference>
<feature type="domain" description="Histidine kinase" evidence="8">
    <location>
        <begin position="432"/>
        <end position="649"/>
    </location>
</feature>
<dbReference type="FunFam" id="3.30.565.10:FF:000006">
    <property type="entry name" value="Sensor histidine kinase WalK"/>
    <property type="match status" value="1"/>
</dbReference>
<evidence type="ECO:0000256" key="6">
    <source>
        <dbReference type="ARBA" id="ARBA00023012"/>
    </source>
</evidence>
<sequence length="658" mass="73634">MESDYEHIRERFKTLIANVPGAIYRCLNDANWTMEFLSDEITNISGYRAADFIQNQSRSIRSIIYPEDRNLVVREVNEAIAQRKPYTIEYRIIRSDRAITWIKDKGQGVFDRNGKLLGLDGIILDITERKWTESLQQIQNRTLSAIARGETLKNTLSELSEQIDRLSPNLTSTITIVENDGRHLRPFVSSGLPQEYIRAIERLPIGAKATSCGTAAYLGRRVIVSNIATDPLWADYKHLILPHGFQASRSEPIKSNTGQVLGTFDLYFTEPRSPEPKELEIIEACTNLASIAMGRQQSETVLQQSESQLRLITDALPALIAYVDNRQCYQFVNQTFGDWFAKSPNQIIGSHLKEILGEAYYQQIKHHIELALSGQTVTYETELELSDRSHWVNVTHIPDLDGEGGVKGFISLISDISNRKATEKMKDEFVSVVSHELRTPLTSIYGALKLLVTSPQSGLSEEDREMLNIAVTNTDRLVRLVNDVLDLERIESGKIQMVKQPCDAGNLIQEAIEVMQPMAKAGNITLIAEPISIIINADGDHIHQTLTNLLSNAIKFSPPHSSVWVTVDNLEDEVLFKVIDTGRGIPADILGSIFERFKQVDASDSRDKGGTGLGLPICYKIIEEHGGRIWADSEFGKGSTFYFTLPKSGLSSSEKLSL</sequence>
<evidence type="ECO:0000256" key="2">
    <source>
        <dbReference type="ARBA" id="ARBA00012438"/>
    </source>
</evidence>
<dbReference type="Gene3D" id="3.30.450.40">
    <property type="match status" value="1"/>
</dbReference>
<dbReference type="PRINTS" id="PR00344">
    <property type="entry name" value="BCTRLSENSOR"/>
</dbReference>
<dbReference type="SMART" id="SM00388">
    <property type="entry name" value="HisKA"/>
    <property type="match status" value="1"/>
</dbReference>
<reference evidence="12" key="1">
    <citation type="journal article" date="2013" name="Proc. Natl. Acad. Sci. U.S.A.">
        <title>Improving the coverage of the cyanobacterial phylum using diversity-driven genome sequencing.</title>
        <authorList>
            <person name="Shih P.M."/>
            <person name="Wu D."/>
            <person name="Latifi A."/>
            <person name="Axen S.D."/>
            <person name="Fewer D.P."/>
            <person name="Talla E."/>
            <person name="Calteau A."/>
            <person name="Cai F."/>
            <person name="Tandeau de Marsac N."/>
            <person name="Rippka R."/>
            <person name="Herdman M."/>
            <person name="Sivonen K."/>
            <person name="Coursin T."/>
            <person name="Laurent T."/>
            <person name="Goodwin L."/>
            <person name="Nolan M."/>
            <person name="Davenport K.W."/>
            <person name="Han C.S."/>
            <person name="Rubin E.M."/>
            <person name="Eisen J.A."/>
            <person name="Woyke T."/>
            <person name="Gugger M."/>
            <person name="Kerfeld C.A."/>
        </authorList>
    </citation>
    <scope>NUCLEOTIDE SEQUENCE [LARGE SCALE GENOMIC DNA]</scope>
    <source>
        <strain evidence="12">ATCC 29371 / PCC 7437</strain>
        <plasmid evidence="12">Plasmid pSTA7437.01</plasmid>
    </source>
</reference>